<dbReference type="Proteomes" id="UP001412067">
    <property type="component" value="Unassembled WGS sequence"/>
</dbReference>
<comment type="caution">
    <text evidence="1">The sequence shown here is derived from an EMBL/GenBank/DDBJ whole genome shotgun (WGS) entry which is preliminary data.</text>
</comment>
<organism evidence="1 2">
    <name type="scientific">Platanthera guangdongensis</name>
    <dbReference type="NCBI Taxonomy" id="2320717"/>
    <lineage>
        <taxon>Eukaryota</taxon>
        <taxon>Viridiplantae</taxon>
        <taxon>Streptophyta</taxon>
        <taxon>Embryophyta</taxon>
        <taxon>Tracheophyta</taxon>
        <taxon>Spermatophyta</taxon>
        <taxon>Magnoliopsida</taxon>
        <taxon>Liliopsida</taxon>
        <taxon>Asparagales</taxon>
        <taxon>Orchidaceae</taxon>
        <taxon>Orchidoideae</taxon>
        <taxon>Orchideae</taxon>
        <taxon>Orchidinae</taxon>
        <taxon>Platanthera</taxon>
    </lineage>
</organism>
<accession>A0ABR2LCI8</accession>
<sequence>MTRLREYTPLMLRIYPRQPEVRRSEDCSPSLCWLALYLIYCTESAHRIENIAAFFP</sequence>
<keyword evidence="2" id="KW-1185">Reference proteome</keyword>
<reference evidence="1 2" key="1">
    <citation type="journal article" date="2022" name="Nat. Plants">
        <title>Genomes of leafy and leafless Platanthera orchids illuminate the evolution of mycoheterotrophy.</title>
        <authorList>
            <person name="Li M.H."/>
            <person name="Liu K.W."/>
            <person name="Li Z."/>
            <person name="Lu H.C."/>
            <person name="Ye Q.L."/>
            <person name="Zhang D."/>
            <person name="Wang J.Y."/>
            <person name="Li Y.F."/>
            <person name="Zhong Z.M."/>
            <person name="Liu X."/>
            <person name="Yu X."/>
            <person name="Liu D.K."/>
            <person name="Tu X.D."/>
            <person name="Liu B."/>
            <person name="Hao Y."/>
            <person name="Liao X.Y."/>
            <person name="Jiang Y.T."/>
            <person name="Sun W.H."/>
            <person name="Chen J."/>
            <person name="Chen Y.Q."/>
            <person name="Ai Y."/>
            <person name="Zhai J.W."/>
            <person name="Wu S.S."/>
            <person name="Zhou Z."/>
            <person name="Hsiao Y.Y."/>
            <person name="Wu W.L."/>
            <person name="Chen Y.Y."/>
            <person name="Lin Y.F."/>
            <person name="Hsu J.L."/>
            <person name="Li C.Y."/>
            <person name="Wang Z.W."/>
            <person name="Zhao X."/>
            <person name="Zhong W.Y."/>
            <person name="Ma X.K."/>
            <person name="Ma L."/>
            <person name="Huang J."/>
            <person name="Chen G.Z."/>
            <person name="Huang M.Z."/>
            <person name="Huang L."/>
            <person name="Peng D.H."/>
            <person name="Luo Y.B."/>
            <person name="Zou S.Q."/>
            <person name="Chen S.P."/>
            <person name="Lan S."/>
            <person name="Tsai W.C."/>
            <person name="Van de Peer Y."/>
            <person name="Liu Z.J."/>
        </authorList>
    </citation>
    <scope>NUCLEOTIDE SEQUENCE [LARGE SCALE GENOMIC DNA]</scope>
    <source>
        <strain evidence="1">Lor288</strain>
    </source>
</reference>
<evidence type="ECO:0000313" key="2">
    <source>
        <dbReference type="Proteomes" id="UP001412067"/>
    </source>
</evidence>
<dbReference type="EMBL" id="JBBWWR010000021">
    <property type="protein sequence ID" value="KAK8937791.1"/>
    <property type="molecule type" value="Genomic_DNA"/>
</dbReference>
<evidence type="ECO:0000313" key="1">
    <source>
        <dbReference type="EMBL" id="KAK8937791.1"/>
    </source>
</evidence>
<gene>
    <name evidence="1" type="ORF">KSP40_PGU011275</name>
</gene>
<protein>
    <submittedName>
        <fullName evidence="1">Uncharacterized protein</fullName>
    </submittedName>
</protein>
<name>A0ABR2LCI8_9ASPA</name>
<proteinExistence type="predicted"/>